<name>A0ABR3ASB1_PHYBL</name>
<proteinExistence type="predicted"/>
<gene>
    <name evidence="1" type="ORF">J3Q64DRAFT_1194718</name>
</gene>
<dbReference type="EMBL" id="JBCLYO010000018">
    <property type="protein sequence ID" value="KAL0081229.1"/>
    <property type="molecule type" value="Genomic_DNA"/>
</dbReference>
<organism evidence="1 2">
    <name type="scientific">Phycomyces blakesleeanus</name>
    <dbReference type="NCBI Taxonomy" id="4837"/>
    <lineage>
        <taxon>Eukaryota</taxon>
        <taxon>Fungi</taxon>
        <taxon>Fungi incertae sedis</taxon>
        <taxon>Mucoromycota</taxon>
        <taxon>Mucoromycotina</taxon>
        <taxon>Mucoromycetes</taxon>
        <taxon>Mucorales</taxon>
        <taxon>Phycomycetaceae</taxon>
        <taxon>Phycomyces</taxon>
    </lineage>
</organism>
<reference evidence="1 2" key="1">
    <citation type="submission" date="2024-04" db="EMBL/GenBank/DDBJ databases">
        <title>Symmetric and asymmetric DNA N6-adenine methylation regulates different biological responses in Mucorales.</title>
        <authorList>
            <consortium name="Lawrence Berkeley National Laboratory"/>
            <person name="Lax C."/>
            <person name="Mondo S.J."/>
            <person name="Osorio-Concepcion M."/>
            <person name="Muszewska A."/>
            <person name="Corrochano-Luque M."/>
            <person name="Gutierrez G."/>
            <person name="Riley R."/>
            <person name="Lipzen A."/>
            <person name="Guo J."/>
            <person name="Hundley H."/>
            <person name="Amirebrahimi M."/>
            <person name="Ng V."/>
            <person name="Lorenzo-Gutierrez D."/>
            <person name="Binder U."/>
            <person name="Yang J."/>
            <person name="Song Y."/>
            <person name="Canovas D."/>
            <person name="Navarro E."/>
            <person name="Freitag M."/>
            <person name="Gabaldon T."/>
            <person name="Grigoriev I.V."/>
            <person name="Corrochano L.M."/>
            <person name="Nicolas F.E."/>
            <person name="Garre V."/>
        </authorList>
    </citation>
    <scope>NUCLEOTIDE SEQUENCE [LARGE SCALE GENOMIC DNA]</scope>
    <source>
        <strain evidence="1 2">L51</strain>
    </source>
</reference>
<sequence>MTTEEGDSDAYTADYSILSSAIKYLKSIRSGKMNVDNLENLQEIMQNTGTATNQINSGFHPSPDLQFMGLFPLINGDNDMISQRMLKKTLAAMSLIVKIHAETQTEKVFKLPRLDSILNYQTRKGNTIHALLSLHKEIQVPNNTEHVYLDLPSPQLKFIMSNLKKYNLISFLPDRTPGQAGSLQQGENWIARPLFQQPIFNVNGVDIWSGDIIYLMVDNPSLRFLVESFHASKNCAYPEGYMIRMLSDEFHGLESPSTAIDMERIGCVYNDCLEEACYLSILLQSTTRLCPTHHTLLFMQHPIKKNMLPMHRPMPFTKSR</sequence>
<evidence type="ECO:0000313" key="2">
    <source>
        <dbReference type="Proteomes" id="UP001448207"/>
    </source>
</evidence>
<accession>A0ABR3ASB1</accession>
<comment type="caution">
    <text evidence="1">The sequence shown here is derived from an EMBL/GenBank/DDBJ whole genome shotgun (WGS) entry which is preliminary data.</text>
</comment>
<protein>
    <submittedName>
        <fullName evidence="1">Uncharacterized protein</fullName>
    </submittedName>
</protein>
<keyword evidence="2" id="KW-1185">Reference proteome</keyword>
<evidence type="ECO:0000313" key="1">
    <source>
        <dbReference type="EMBL" id="KAL0081229.1"/>
    </source>
</evidence>
<dbReference type="Proteomes" id="UP001448207">
    <property type="component" value="Unassembled WGS sequence"/>
</dbReference>